<dbReference type="Proteomes" id="UP000193749">
    <property type="component" value="Unassembled WGS sequence"/>
</dbReference>
<comment type="caution">
    <text evidence="1">The sequence shown here is derived from an EMBL/GenBank/DDBJ whole genome shotgun (WGS) entry which is preliminary data.</text>
</comment>
<dbReference type="STRING" id="55209.HA50_27890"/>
<evidence type="ECO:0000313" key="1">
    <source>
        <dbReference type="EMBL" id="ORM87767.1"/>
    </source>
</evidence>
<dbReference type="AlphaFoldDB" id="A0A1X1EFN0"/>
<name>A0A1X1EFN0_PANCY</name>
<sequence>MDLKQPGLCILAGNSRASRDTHGNIVVEAQLRAFDAALHLARQVLDSGKPLPGLSVAFDHQGIFRLQFLAENLTNSQKRHPRLSHLHPSIQHIFLPVAEKHRIALSDIHAIHEDSARQHLTHTLNTQELPERLVRRMRSGSVDAPESSQKLTCAAITTEYFARAADNGYGQDSRLEVFFEPCAWSESLAYVRGLQLSHLLGVSASIRLNLVDVSGLISQGEWITPRPLVQEMPSVPHA</sequence>
<gene>
    <name evidence="1" type="ORF">HA50_27890</name>
</gene>
<organism evidence="1 2">
    <name type="scientific">Pantoea cypripedii</name>
    <name type="common">Pectobacterium cypripedii</name>
    <name type="synonym">Erwinia cypripedii</name>
    <dbReference type="NCBI Taxonomy" id="55209"/>
    <lineage>
        <taxon>Bacteria</taxon>
        <taxon>Pseudomonadati</taxon>
        <taxon>Pseudomonadota</taxon>
        <taxon>Gammaproteobacteria</taxon>
        <taxon>Enterobacterales</taxon>
        <taxon>Erwiniaceae</taxon>
        <taxon>Pantoea</taxon>
    </lineage>
</organism>
<proteinExistence type="predicted"/>
<keyword evidence="2" id="KW-1185">Reference proteome</keyword>
<protein>
    <submittedName>
        <fullName evidence="1">Uncharacterized protein</fullName>
    </submittedName>
</protein>
<reference evidence="1 2" key="1">
    <citation type="journal article" date="2017" name="Antonie Van Leeuwenhoek">
        <title>Phylogenomic resolution of the bacterial genus Pantoea and its relationship with Erwinia and Tatumella.</title>
        <authorList>
            <person name="Palmer M."/>
            <person name="Steenkamp E.T."/>
            <person name="Coetzee M.P."/>
            <person name="Chan W.Y."/>
            <person name="van Zyl E."/>
            <person name="De Maayer P."/>
            <person name="Coutinho T.A."/>
            <person name="Blom J."/>
            <person name="Smits T.H."/>
            <person name="Duffy B."/>
            <person name="Venter S.N."/>
        </authorList>
    </citation>
    <scope>NUCLEOTIDE SEQUENCE [LARGE SCALE GENOMIC DNA]</scope>
    <source>
        <strain evidence="1 2">LMG 2657</strain>
    </source>
</reference>
<dbReference type="RefSeq" id="WP_084880520.1">
    <property type="nucleotide sequence ID" value="NZ_JAGGMY010000004.1"/>
</dbReference>
<dbReference type="EMBL" id="MLJI01000003">
    <property type="protein sequence ID" value="ORM87767.1"/>
    <property type="molecule type" value="Genomic_DNA"/>
</dbReference>
<dbReference type="OrthoDB" id="6453040at2"/>
<evidence type="ECO:0000313" key="2">
    <source>
        <dbReference type="Proteomes" id="UP000193749"/>
    </source>
</evidence>
<accession>A0A1X1EFN0</accession>